<evidence type="ECO:0000313" key="9">
    <source>
        <dbReference type="EMBL" id="EST55937.1"/>
    </source>
</evidence>
<organism evidence="9 10">
    <name type="scientific">Brevibacillus panacihumi W25</name>
    <dbReference type="NCBI Taxonomy" id="1408254"/>
    <lineage>
        <taxon>Bacteria</taxon>
        <taxon>Bacillati</taxon>
        <taxon>Bacillota</taxon>
        <taxon>Bacilli</taxon>
        <taxon>Bacillales</taxon>
        <taxon>Paenibacillaceae</taxon>
        <taxon>Brevibacillus</taxon>
    </lineage>
</organism>
<dbReference type="EC" id="2.7.1.25" evidence="2 6"/>
<feature type="active site" description="Phosphoserine intermediate" evidence="6">
    <location>
        <position position="100"/>
    </location>
</feature>
<comment type="similarity">
    <text evidence="6 7">Belongs to the APS kinase family.</text>
</comment>
<comment type="pathway">
    <text evidence="6 7">Sulfur metabolism; hydrogen sulfide biosynthesis; sulfite from sulfate: step 2/3.</text>
</comment>
<sequence>MREELHMKGKGGEKVTARSYVLWFTGLSGAGKSTLANEMHAMYQARGLNSYVLDGDRLRSSLNRDLGYTPNDRAENIRRAGEVAKILTEAGVIVMAAFISPYKRDREMIRQMFAAGTFIEVYVQCPLQICEARDPKGLYKLARAGTISDFTGISSEYEAPEHPEVVVTADHMSIPASVDHIVAYLKQRRLLS</sequence>
<protein>
    <recommendedName>
        <fullName evidence="2 6">Adenylyl-sulfate kinase</fullName>
        <ecNumber evidence="2 6">2.7.1.25</ecNumber>
    </recommendedName>
    <alternativeName>
        <fullName evidence="6">APS kinase</fullName>
    </alternativeName>
    <alternativeName>
        <fullName evidence="6">ATP adenosine-5'-phosphosulfate 3'-phosphotransferase</fullName>
    </alternativeName>
    <alternativeName>
        <fullName evidence="6">Adenosine-5'-phosphosulfate kinase</fullName>
    </alternativeName>
</protein>
<comment type="caution">
    <text evidence="9">The sequence shown here is derived from an EMBL/GenBank/DDBJ whole genome shotgun (WGS) entry which is preliminary data.</text>
</comment>
<dbReference type="STRING" id="1408254.T458_01050"/>
<evidence type="ECO:0000256" key="6">
    <source>
        <dbReference type="HAMAP-Rule" id="MF_00065"/>
    </source>
</evidence>
<dbReference type="GO" id="GO:0019379">
    <property type="term" value="P:sulfate assimilation, phosphoadenylyl sulfate reduction by phosphoadenylyl-sulfate reductase (thioredoxin)"/>
    <property type="evidence" value="ECO:0007669"/>
    <property type="project" value="TreeGrafter"/>
</dbReference>
<comment type="function">
    <text evidence="6 7">Catalyzes the synthesis of activated sulfate.</text>
</comment>
<keyword evidence="6" id="KW-0597">Phosphoprotein</keyword>
<dbReference type="InterPro" id="IPR050512">
    <property type="entry name" value="Sulf_AdTrans/APS_kinase"/>
</dbReference>
<accession>V6MCE8</accession>
<dbReference type="GO" id="GO:0004020">
    <property type="term" value="F:adenylylsulfate kinase activity"/>
    <property type="evidence" value="ECO:0007669"/>
    <property type="project" value="UniProtKB-UniRule"/>
</dbReference>
<evidence type="ECO:0000256" key="1">
    <source>
        <dbReference type="ARBA" id="ARBA00001823"/>
    </source>
</evidence>
<reference evidence="9 10" key="1">
    <citation type="journal article" date="2014" name="Genome Announc.">
        <title>Draft Genome Sequence of Brevibacillus panacihumi Strain W25, a Halotolerant Hydrocarbon-Degrading Bacterium.</title>
        <authorList>
            <person name="Wang X."/>
            <person name="Jin D."/>
            <person name="Zhou L."/>
            <person name="Wu L."/>
            <person name="An W."/>
            <person name="Chen Y."/>
            <person name="Zhao L."/>
        </authorList>
    </citation>
    <scope>NUCLEOTIDE SEQUENCE [LARGE SCALE GENOMIC DNA]</scope>
    <source>
        <strain evidence="9 10">W25</strain>
    </source>
</reference>
<keyword evidence="6 7" id="KW-0418">Kinase</keyword>
<proteinExistence type="inferred from homology"/>
<dbReference type="SUPFAM" id="SSF52540">
    <property type="entry name" value="P-loop containing nucleoside triphosphate hydrolases"/>
    <property type="match status" value="1"/>
</dbReference>
<keyword evidence="5 6" id="KW-0067">ATP-binding</keyword>
<dbReference type="GO" id="GO:0070814">
    <property type="term" value="P:hydrogen sulfide biosynthetic process"/>
    <property type="evidence" value="ECO:0007669"/>
    <property type="project" value="UniProtKB-UniRule"/>
</dbReference>
<keyword evidence="10" id="KW-1185">Reference proteome</keyword>
<dbReference type="InterPro" id="IPR002891">
    <property type="entry name" value="APS"/>
</dbReference>
<dbReference type="UniPathway" id="UPA00140">
    <property type="reaction ID" value="UER00205"/>
</dbReference>
<dbReference type="EMBL" id="AYJU01000001">
    <property type="protein sequence ID" value="EST55937.1"/>
    <property type="molecule type" value="Genomic_DNA"/>
</dbReference>
<feature type="binding site" evidence="6">
    <location>
        <begin position="26"/>
        <end position="33"/>
    </location>
    <ligand>
        <name>ATP</name>
        <dbReference type="ChEBI" id="CHEBI:30616"/>
    </ligand>
</feature>
<dbReference type="Proteomes" id="UP000017973">
    <property type="component" value="Unassembled WGS sequence"/>
</dbReference>
<dbReference type="GO" id="GO:0004781">
    <property type="term" value="F:sulfate adenylyltransferase (ATP) activity"/>
    <property type="evidence" value="ECO:0007669"/>
    <property type="project" value="TreeGrafter"/>
</dbReference>
<keyword evidence="3 6" id="KW-0808">Transferase</keyword>
<evidence type="ECO:0000259" key="8">
    <source>
        <dbReference type="Pfam" id="PF01583"/>
    </source>
</evidence>
<dbReference type="PATRIC" id="fig|1408254.3.peg.217"/>
<dbReference type="eggNOG" id="COG0529">
    <property type="taxonomic scope" value="Bacteria"/>
</dbReference>
<dbReference type="AlphaFoldDB" id="V6MCE8"/>
<name>V6MCE8_9BACL</name>
<dbReference type="NCBIfam" id="NF003013">
    <property type="entry name" value="PRK03846.1"/>
    <property type="match status" value="1"/>
</dbReference>
<keyword evidence="4 6" id="KW-0547">Nucleotide-binding</keyword>
<dbReference type="NCBIfam" id="TIGR00455">
    <property type="entry name" value="apsK"/>
    <property type="match status" value="1"/>
</dbReference>
<dbReference type="GO" id="GO:0005737">
    <property type="term" value="C:cytoplasm"/>
    <property type="evidence" value="ECO:0007669"/>
    <property type="project" value="TreeGrafter"/>
</dbReference>
<feature type="domain" description="APS kinase" evidence="8">
    <location>
        <begin position="18"/>
        <end position="167"/>
    </location>
</feature>
<dbReference type="Pfam" id="PF01583">
    <property type="entry name" value="APS_kinase"/>
    <property type="match status" value="1"/>
</dbReference>
<evidence type="ECO:0000256" key="3">
    <source>
        <dbReference type="ARBA" id="ARBA00022679"/>
    </source>
</evidence>
<evidence type="ECO:0000256" key="4">
    <source>
        <dbReference type="ARBA" id="ARBA00022741"/>
    </source>
</evidence>
<dbReference type="PANTHER" id="PTHR42700">
    <property type="entry name" value="SULFATE ADENYLYLTRANSFERASE"/>
    <property type="match status" value="1"/>
</dbReference>
<dbReference type="PANTHER" id="PTHR42700:SF1">
    <property type="entry name" value="SULFATE ADENYLYLTRANSFERASE"/>
    <property type="match status" value="1"/>
</dbReference>
<dbReference type="Gene3D" id="3.40.50.300">
    <property type="entry name" value="P-loop containing nucleotide triphosphate hydrolases"/>
    <property type="match status" value="1"/>
</dbReference>
<evidence type="ECO:0000256" key="7">
    <source>
        <dbReference type="RuleBase" id="RU004347"/>
    </source>
</evidence>
<dbReference type="CDD" id="cd02027">
    <property type="entry name" value="APSK"/>
    <property type="match status" value="1"/>
</dbReference>
<dbReference type="GO" id="GO:0005524">
    <property type="term" value="F:ATP binding"/>
    <property type="evidence" value="ECO:0007669"/>
    <property type="project" value="UniProtKB-UniRule"/>
</dbReference>
<dbReference type="InterPro" id="IPR059117">
    <property type="entry name" value="APS_kinase_dom"/>
</dbReference>
<evidence type="ECO:0000256" key="5">
    <source>
        <dbReference type="ARBA" id="ARBA00022840"/>
    </source>
</evidence>
<dbReference type="InterPro" id="IPR027417">
    <property type="entry name" value="P-loop_NTPase"/>
</dbReference>
<evidence type="ECO:0000313" key="10">
    <source>
        <dbReference type="Proteomes" id="UP000017973"/>
    </source>
</evidence>
<evidence type="ECO:0000256" key="2">
    <source>
        <dbReference type="ARBA" id="ARBA00012121"/>
    </source>
</evidence>
<dbReference type="HAMAP" id="MF_00065">
    <property type="entry name" value="Adenylyl_sulf_kinase"/>
    <property type="match status" value="1"/>
</dbReference>
<dbReference type="HOGENOM" id="CLU_046932_1_0_9"/>
<dbReference type="GO" id="GO:0010134">
    <property type="term" value="P:sulfate assimilation via adenylyl sulfate reduction"/>
    <property type="evidence" value="ECO:0007669"/>
    <property type="project" value="TreeGrafter"/>
</dbReference>
<gene>
    <name evidence="6" type="primary">cysC</name>
    <name evidence="9" type="ORF">T458_01050</name>
</gene>
<comment type="catalytic activity">
    <reaction evidence="1 6 7">
        <text>adenosine 5'-phosphosulfate + ATP = 3'-phosphoadenylyl sulfate + ADP + H(+)</text>
        <dbReference type="Rhea" id="RHEA:24152"/>
        <dbReference type="ChEBI" id="CHEBI:15378"/>
        <dbReference type="ChEBI" id="CHEBI:30616"/>
        <dbReference type="ChEBI" id="CHEBI:58243"/>
        <dbReference type="ChEBI" id="CHEBI:58339"/>
        <dbReference type="ChEBI" id="CHEBI:456216"/>
        <dbReference type="EC" id="2.7.1.25"/>
    </reaction>
</comment>